<feature type="compositionally biased region" description="Basic residues" evidence="1">
    <location>
        <begin position="256"/>
        <end position="267"/>
    </location>
</feature>
<dbReference type="AlphaFoldDB" id="A0A0G2HLL1"/>
<evidence type="ECO:0000256" key="1">
    <source>
        <dbReference type="SAM" id="MobiDB-lite"/>
    </source>
</evidence>
<proteinExistence type="predicted"/>
<comment type="caution">
    <text evidence="2">The sequence shown here is derived from an EMBL/GenBank/DDBJ whole genome shotgun (WGS) entry which is preliminary data.</text>
</comment>
<dbReference type="EMBL" id="LCWF01000002">
    <property type="protein sequence ID" value="KKY29210.1"/>
    <property type="molecule type" value="Genomic_DNA"/>
</dbReference>
<feature type="compositionally biased region" description="Polar residues" evidence="1">
    <location>
        <begin position="1"/>
        <end position="11"/>
    </location>
</feature>
<reference evidence="2 3" key="1">
    <citation type="submission" date="2015-05" db="EMBL/GenBank/DDBJ databases">
        <title>Distinctive expansion of gene families associated with plant cell wall degradation and secondary metabolism in the genomes of grapevine trunk pathogens.</title>
        <authorList>
            <person name="Lawrence D.P."/>
            <person name="Travadon R."/>
            <person name="Rolshausen P.E."/>
            <person name="Baumgartner K."/>
        </authorList>
    </citation>
    <scope>NUCLEOTIDE SEQUENCE [LARGE SCALE GENOMIC DNA]</scope>
    <source>
        <strain evidence="2">UCRPC4</strain>
    </source>
</reference>
<feature type="region of interest" description="Disordered" evidence="1">
    <location>
        <begin position="1"/>
        <end position="24"/>
    </location>
</feature>
<sequence>MEDSTTSDQGPSPNPLAPVPSNQWDGQQVNAIWNRLQQAVQASFQVAKQSAEANTSLRAVIGDVWRYCAELDRDRWDHFQASKRISDQRNALVEDLHNAETAYIQSQRAFKKAREANVAAKSNAQNTDLAATTLANQNSSLRHDLEQAMDRIRTLEAALHGPNSTQERANSQEAIAVTSPVSMPCEFLDKLEGTLTIPDTPTHLPTLDEAPELLASHDEAMLTNLPSSAAKEGSPSSRTTPDRNKSQVLKPEGQAKIKRARKSRTGRKNQDLRIVCQ</sequence>
<protein>
    <submittedName>
        <fullName evidence="2">Uncharacterized protein</fullName>
    </submittedName>
</protein>
<feature type="region of interest" description="Disordered" evidence="1">
    <location>
        <begin position="226"/>
        <end position="277"/>
    </location>
</feature>
<reference evidence="2 3" key="2">
    <citation type="submission" date="2015-05" db="EMBL/GenBank/DDBJ databases">
        <authorList>
            <person name="Morales-Cruz A."/>
            <person name="Amrine K.C."/>
            <person name="Cantu D."/>
        </authorList>
    </citation>
    <scope>NUCLEOTIDE SEQUENCE [LARGE SCALE GENOMIC DNA]</scope>
    <source>
        <strain evidence="2">UCRPC4</strain>
    </source>
</reference>
<organism evidence="2 3">
    <name type="scientific">Phaeomoniella chlamydospora</name>
    <name type="common">Phaeoacremonium chlamydosporum</name>
    <dbReference type="NCBI Taxonomy" id="158046"/>
    <lineage>
        <taxon>Eukaryota</taxon>
        <taxon>Fungi</taxon>
        <taxon>Dikarya</taxon>
        <taxon>Ascomycota</taxon>
        <taxon>Pezizomycotina</taxon>
        <taxon>Eurotiomycetes</taxon>
        <taxon>Chaetothyriomycetidae</taxon>
        <taxon>Phaeomoniellales</taxon>
        <taxon>Phaeomoniellaceae</taxon>
        <taxon>Phaeomoniella</taxon>
    </lineage>
</organism>
<gene>
    <name evidence="2" type="ORF">UCRPC4_g00116</name>
</gene>
<dbReference type="Proteomes" id="UP000053317">
    <property type="component" value="Unassembled WGS sequence"/>
</dbReference>
<accession>A0A0G2HLL1</accession>
<evidence type="ECO:0000313" key="3">
    <source>
        <dbReference type="Proteomes" id="UP000053317"/>
    </source>
</evidence>
<name>A0A0G2HLL1_PHACM</name>
<evidence type="ECO:0000313" key="2">
    <source>
        <dbReference type="EMBL" id="KKY29210.1"/>
    </source>
</evidence>
<keyword evidence="3" id="KW-1185">Reference proteome</keyword>